<dbReference type="InterPro" id="IPR036397">
    <property type="entry name" value="RNaseH_sf"/>
</dbReference>
<comment type="subcellular location">
    <subcellularLocation>
        <location evidence="1">Nucleus</location>
    </subcellularLocation>
</comment>
<name>A0A1J4JAH0_9EUKA</name>
<dbReference type="GO" id="GO:0005730">
    <property type="term" value="C:nucleolus"/>
    <property type="evidence" value="ECO:0007669"/>
    <property type="project" value="TreeGrafter"/>
</dbReference>
<dbReference type="GO" id="GO:0000175">
    <property type="term" value="F:3'-5'-RNA exonuclease activity"/>
    <property type="evidence" value="ECO:0007669"/>
    <property type="project" value="InterPro"/>
</dbReference>
<dbReference type="GO" id="GO:0071044">
    <property type="term" value="P:histone mRNA catabolic process"/>
    <property type="evidence" value="ECO:0007669"/>
    <property type="project" value="TreeGrafter"/>
</dbReference>
<dbReference type="Proteomes" id="UP000179807">
    <property type="component" value="Unassembled WGS sequence"/>
</dbReference>
<dbReference type="PROSITE" id="PS50967">
    <property type="entry name" value="HRDC"/>
    <property type="match status" value="1"/>
</dbReference>
<feature type="domain" description="HRDC" evidence="3">
    <location>
        <begin position="360"/>
        <end position="441"/>
    </location>
</feature>
<dbReference type="Pfam" id="PF00570">
    <property type="entry name" value="HRDC"/>
    <property type="match status" value="1"/>
</dbReference>
<dbReference type="GO" id="GO:0000467">
    <property type="term" value="P:exonucleolytic trimming to generate mature 3'-end of 5.8S rRNA from tricistronic rRNA transcript (SSU-rRNA, 5.8S rRNA, LSU-rRNA)"/>
    <property type="evidence" value="ECO:0007669"/>
    <property type="project" value="InterPro"/>
</dbReference>
<dbReference type="GO" id="GO:0071039">
    <property type="term" value="P:nuclear polyadenylation-dependent CUT catabolic process"/>
    <property type="evidence" value="ECO:0007669"/>
    <property type="project" value="TreeGrafter"/>
</dbReference>
<organism evidence="4 5">
    <name type="scientific">Tritrichomonas foetus</name>
    <dbReference type="NCBI Taxonomy" id="1144522"/>
    <lineage>
        <taxon>Eukaryota</taxon>
        <taxon>Metamonada</taxon>
        <taxon>Parabasalia</taxon>
        <taxon>Tritrichomonadida</taxon>
        <taxon>Tritrichomonadidae</taxon>
        <taxon>Tritrichomonas</taxon>
    </lineage>
</organism>
<dbReference type="SUPFAM" id="SSF53098">
    <property type="entry name" value="Ribonuclease H-like"/>
    <property type="match status" value="1"/>
</dbReference>
<protein>
    <recommendedName>
        <fullName evidence="3">HRDC domain-containing protein</fullName>
    </recommendedName>
</protein>
<reference evidence="4" key="1">
    <citation type="submission" date="2016-10" db="EMBL/GenBank/DDBJ databases">
        <authorList>
            <person name="Benchimol M."/>
            <person name="Almeida L.G."/>
            <person name="Vasconcelos A.T."/>
            <person name="Perreira-Neves A."/>
            <person name="Rosa I.A."/>
            <person name="Tasca T."/>
            <person name="Bogo M.R."/>
            <person name="de Souza W."/>
        </authorList>
    </citation>
    <scope>NUCLEOTIDE SEQUENCE [LARGE SCALE GENOMIC DNA]</scope>
    <source>
        <strain evidence="4">K</strain>
    </source>
</reference>
<dbReference type="VEuPathDB" id="TrichDB:TRFO_02206"/>
<dbReference type="InterPro" id="IPR002562">
    <property type="entry name" value="3'-5'_exonuclease_dom"/>
</dbReference>
<dbReference type="GO" id="GO:0071036">
    <property type="term" value="P:nuclear polyadenylation-dependent snoRNA catabolic process"/>
    <property type="evidence" value="ECO:0007669"/>
    <property type="project" value="TreeGrafter"/>
</dbReference>
<dbReference type="InterPro" id="IPR010997">
    <property type="entry name" value="HRDC-like_sf"/>
</dbReference>
<dbReference type="InterPro" id="IPR002121">
    <property type="entry name" value="HRDC_dom"/>
</dbReference>
<dbReference type="GeneID" id="94825245"/>
<dbReference type="SUPFAM" id="SSF47819">
    <property type="entry name" value="HRDC-like"/>
    <property type="match status" value="1"/>
</dbReference>
<dbReference type="GO" id="GO:0000166">
    <property type="term" value="F:nucleotide binding"/>
    <property type="evidence" value="ECO:0007669"/>
    <property type="project" value="InterPro"/>
</dbReference>
<comment type="caution">
    <text evidence="4">The sequence shown here is derived from an EMBL/GenBank/DDBJ whole genome shotgun (WGS) entry which is preliminary data.</text>
</comment>
<dbReference type="GO" id="GO:0071035">
    <property type="term" value="P:nuclear polyadenylation-dependent rRNA catabolic process"/>
    <property type="evidence" value="ECO:0007669"/>
    <property type="project" value="TreeGrafter"/>
</dbReference>
<keyword evidence="2" id="KW-0539">Nucleus</keyword>
<evidence type="ECO:0000256" key="1">
    <source>
        <dbReference type="ARBA" id="ARBA00004123"/>
    </source>
</evidence>
<dbReference type="GO" id="GO:0071040">
    <property type="term" value="P:nuclear polyadenylation-dependent antisense transcript catabolic process"/>
    <property type="evidence" value="ECO:0007669"/>
    <property type="project" value="TreeGrafter"/>
</dbReference>
<sequence length="453" mass="51485">MNPKDEIDEFMNDLIDLTIIANSLPRDFDFRFKMLDDDYREKMTALSDRTLNIYSQLTSHVLTEPVEPTEDAFLDGDRAISNLLNSKDLDILDNPPQNQAKAAADVEHCQIGDFEVFYSKNIPKPPKFVISSNIPPPKPEIIPLASLPVISNPNPPKLEISKIHYISDVPAEMEFCNRLIQAFPNGPVFVACQNHRIRTYRPYCSLLLVMSPQYQVYVFDILKIRANLKPLYDLLMNPQIVKVMYDAESDLQILAESHSLYISSLLDVCTDDSLFEDLIVEPLKKCIVDWRIRPLDEKLLLIAAQSVWYLSQVAYDKLKNIDSNVFLKKEYFLPSLPYVFGQQEAEAATRAIAELDPEISDSEIKIIMELVKWRDSIAVIEEEAPNLIATDQAILKISKEKPKTAEDLQNFLGDLMTPHLSTYSLDIILTVKKESQEGEEDGGGSNVLKMLSK</sequence>
<dbReference type="InterPro" id="IPR045092">
    <property type="entry name" value="Rrp6-like"/>
</dbReference>
<dbReference type="SMART" id="SM00341">
    <property type="entry name" value="HRDC"/>
    <property type="match status" value="1"/>
</dbReference>
<dbReference type="GO" id="GO:0003727">
    <property type="term" value="F:single-stranded RNA binding"/>
    <property type="evidence" value="ECO:0007669"/>
    <property type="project" value="TreeGrafter"/>
</dbReference>
<dbReference type="RefSeq" id="XP_068348368.1">
    <property type="nucleotide sequence ID" value="XM_068490541.1"/>
</dbReference>
<dbReference type="SMART" id="SM00474">
    <property type="entry name" value="35EXOc"/>
    <property type="match status" value="1"/>
</dbReference>
<evidence type="ECO:0000256" key="2">
    <source>
        <dbReference type="ARBA" id="ARBA00023242"/>
    </source>
</evidence>
<dbReference type="GO" id="GO:0071051">
    <property type="term" value="P:poly(A)-dependent snoRNA 3'-end processing"/>
    <property type="evidence" value="ECO:0007669"/>
    <property type="project" value="TreeGrafter"/>
</dbReference>
<dbReference type="InterPro" id="IPR012337">
    <property type="entry name" value="RNaseH-like_sf"/>
</dbReference>
<dbReference type="GO" id="GO:0000176">
    <property type="term" value="C:nuclear exosome (RNase complex)"/>
    <property type="evidence" value="ECO:0007669"/>
    <property type="project" value="TreeGrafter"/>
</dbReference>
<dbReference type="Gene3D" id="1.10.150.80">
    <property type="entry name" value="HRDC domain"/>
    <property type="match status" value="1"/>
</dbReference>
<accession>A0A1J4JAH0</accession>
<evidence type="ECO:0000313" key="5">
    <source>
        <dbReference type="Proteomes" id="UP000179807"/>
    </source>
</evidence>
<dbReference type="GO" id="GO:0071037">
    <property type="term" value="P:nuclear polyadenylation-dependent snRNA catabolic process"/>
    <property type="evidence" value="ECO:0007669"/>
    <property type="project" value="TreeGrafter"/>
</dbReference>
<evidence type="ECO:0000259" key="3">
    <source>
        <dbReference type="PROSITE" id="PS50967"/>
    </source>
</evidence>
<keyword evidence="5" id="KW-1185">Reference proteome</keyword>
<dbReference type="AlphaFoldDB" id="A0A1J4JAH0"/>
<dbReference type="PANTHER" id="PTHR12124">
    <property type="entry name" value="POLYMYOSITIS/SCLERODERMA AUTOANTIGEN-RELATED"/>
    <property type="match status" value="1"/>
</dbReference>
<proteinExistence type="predicted"/>
<dbReference type="OrthoDB" id="2250022at2759"/>
<dbReference type="Pfam" id="PF01612">
    <property type="entry name" value="DNA_pol_A_exo1"/>
    <property type="match status" value="1"/>
</dbReference>
<dbReference type="InterPro" id="IPR044876">
    <property type="entry name" value="HRDC_dom_sf"/>
</dbReference>
<dbReference type="GO" id="GO:0071038">
    <property type="term" value="P:TRAMP-dependent tRNA surveillance pathway"/>
    <property type="evidence" value="ECO:0007669"/>
    <property type="project" value="TreeGrafter"/>
</dbReference>
<dbReference type="EMBL" id="MLAK01001259">
    <property type="protein sequence ID" value="OHS95231.1"/>
    <property type="molecule type" value="Genomic_DNA"/>
</dbReference>
<evidence type="ECO:0000313" key="4">
    <source>
        <dbReference type="EMBL" id="OHS95231.1"/>
    </source>
</evidence>
<dbReference type="PANTHER" id="PTHR12124:SF47">
    <property type="entry name" value="EXOSOME COMPONENT 10"/>
    <property type="match status" value="1"/>
</dbReference>
<dbReference type="Gene3D" id="3.30.420.10">
    <property type="entry name" value="Ribonuclease H-like superfamily/Ribonuclease H"/>
    <property type="match status" value="1"/>
</dbReference>
<gene>
    <name evidence="4" type="ORF">TRFO_02206</name>
</gene>